<dbReference type="EMBL" id="JAMQYH010000001">
    <property type="protein sequence ID" value="KAJ1701401.1"/>
    <property type="molecule type" value="Genomic_DNA"/>
</dbReference>
<keyword evidence="2 4" id="KW-0450">Lipoyl</keyword>
<gene>
    <name evidence="8" type="ORF">LUZ63_001180</name>
</gene>
<dbReference type="SUPFAM" id="SSF51230">
    <property type="entry name" value="Single hybrid motif"/>
    <property type="match status" value="1"/>
</dbReference>
<name>A0A9Q0CWI3_9POAL</name>
<dbReference type="FunFam" id="2.40.50.100:FF:000010">
    <property type="entry name" value="Acetyltransferase component of pyruvate dehydrogenase complex"/>
    <property type="match status" value="1"/>
</dbReference>
<dbReference type="Gene3D" id="2.40.50.100">
    <property type="match status" value="1"/>
</dbReference>
<evidence type="ECO:0000256" key="2">
    <source>
        <dbReference type="ARBA" id="ARBA00022823"/>
    </source>
</evidence>
<proteinExistence type="inferred from homology"/>
<dbReference type="GO" id="GO:0004742">
    <property type="term" value="F:dihydrolipoyllysine-residue acetyltransferase activity"/>
    <property type="evidence" value="ECO:0007669"/>
    <property type="project" value="TreeGrafter"/>
</dbReference>
<dbReference type="CDD" id="cd06849">
    <property type="entry name" value="lipoyl_domain"/>
    <property type="match status" value="1"/>
</dbReference>
<dbReference type="InterPro" id="IPR001078">
    <property type="entry name" value="2-oxoacid_DH_actylTfrase"/>
</dbReference>
<evidence type="ECO:0000313" key="8">
    <source>
        <dbReference type="EMBL" id="KAJ1701401.1"/>
    </source>
</evidence>
<dbReference type="SUPFAM" id="SSF47005">
    <property type="entry name" value="Peripheral subunit-binding domain of 2-oxo acid dehydrogenase complex"/>
    <property type="match status" value="1"/>
</dbReference>
<evidence type="ECO:0000313" key="9">
    <source>
        <dbReference type="Proteomes" id="UP001151287"/>
    </source>
</evidence>
<keyword evidence="9" id="KW-1185">Reference proteome</keyword>
<dbReference type="Gene3D" id="4.10.320.10">
    <property type="entry name" value="E3-binding domain"/>
    <property type="match status" value="1"/>
</dbReference>
<dbReference type="PROSITE" id="PS50968">
    <property type="entry name" value="BIOTINYL_LIPOYL"/>
    <property type="match status" value="1"/>
</dbReference>
<evidence type="ECO:0000256" key="4">
    <source>
        <dbReference type="RuleBase" id="RU003423"/>
    </source>
</evidence>
<accession>A0A9Q0CWI3</accession>
<evidence type="ECO:0000256" key="5">
    <source>
        <dbReference type="SAM" id="MobiDB-lite"/>
    </source>
</evidence>
<dbReference type="GO" id="GO:0009534">
    <property type="term" value="C:chloroplast thylakoid"/>
    <property type="evidence" value="ECO:0007669"/>
    <property type="project" value="TreeGrafter"/>
</dbReference>
<comment type="similarity">
    <text evidence="1 4">Belongs to the 2-oxoacid dehydrogenase family.</text>
</comment>
<dbReference type="Pfam" id="PF00198">
    <property type="entry name" value="2-oxoacid_dh"/>
    <property type="match status" value="1"/>
</dbReference>
<keyword evidence="3" id="KW-0809">Transit peptide</keyword>
<dbReference type="Pfam" id="PF00364">
    <property type="entry name" value="Biotin_lipoyl"/>
    <property type="match status" value="1"/>
</dbReference>
<dbReference type="PROSITE" id="PS51826">
    <property type="entry name" value="PSBD"/>
    <property type="match status" value="1"/>
</dbReference>
<dbReference type="Pfam" id="PF02817">
    <property type="entry name" value="E3_binding"/>
    <property type="match status" value="1"/>
</dbReference>
<dbReference type="GO" id="GO:0009941">
    <property type="term" value="C:chloroplast envelope"/>
    <property type="evidence" value="ECO:0007669"/>
    <property type="project" value="TreeGrafter"/>
</dbReference>
<evidence type="ECO:0000259" key="6">
    <source>
        <dbReference type="PROSITE" id="PS50968"/>
    </source>
</evidence>
<keyword evidence="4" id="KW-0808">Transferase</keyword>
<dbReference type="InterPro" id="IPR023213">
    <property type="entry name" value="CAT-like_dom_sf"/>
</dbReference>
<feature type="domain" description="Peripheral subunit-binding (PSBD)" evidence="7">
    <location>
        <begin position="172"/>
        <end position="209"/>
    </location>
</feature>
<keyword evidence="4" id="KW-0012">Acyltransferase</keyword>
<dbReference type="InterPro" id="IPR045257">
    <property type="entry name" value="E2/Pdx1"/>
</dbReference>
<feature type="region of interest" description="Disordered" evidence="5">
    <location>
        <begin position="121"/>
        <end position="141"/>
    </location>
</feature>
<dbReference type="InterPro" id="IPR011053">
    <property type="entry name" value="Single_hybrid_motif"/>
</dbReference>
<feature type="domain" description="Lipoyl-binding" evidence="6">
    <location>
        <begin position="37"/>
        <end position="112"/>
    </location>
</feature>
<dbReference type="GO" id="GO:0045254">
    <property type="term" value="C:pyruvate dehydrogenase complex"/>
    <property type="evidence" value="ECO:0007669"/>
    <property type="project" value="InterPro"/>
</dbReference>
<dbReference type="InterPro" id="IPR036625">
    <property type="entry name" value="E3-bd_dom_sf"/>
</dbReference>
<organism evidence="8 9">
    <name type="scientific">Rhynchospora breviuscula</name>
    <dbReference type="NCBI Taxonomy" id="2022672"/>
    <lineage>
        <taxon>Eukaryota</taxon>
        <taxon>Viridiplantae</taxon>
        <taxon>Streptophyta</taxon>
        <taxon>Embryophyta</taxon>
        <taxon>Tracheophyta</taxon>
        <taxon>Spermatophyta</taxon>
        <taxon>Magnoliopsida</taxon>
        <taxon>Liliopsida</taxon>
        <taxon>Poales</taxon>
        <taxon>Cyperaceae</taxon>
        <taxon>Cyperoideae</taxon>
        <taxon>Rhynchosporeae</taxon>
        <taxon>Rhynchospora</taxon>
    </lineage>
</organism>
<dbReference type="EC" id="2.3.1.-" evidence="4"/>
<dbReference type="SUPFAM" id="SSF52777">
    <property type="entry name" value="CoA-dependent acyltransferases"/>
    <property type="match status" value="1"/>
</dbReference>
<comment type="cofactor">
    <cofactor evidence="4">
        <name>(R)-lipoate</name>
        <dbReference type="ChEBI" id="CHEBI:83088"/>
    </cofactor>
</comment>
<dbReference type="InterPro" id="IPR004167">
    <property type="entry name" value="PSBD"/>
</dbReference>
<dbReference type="PANTHER" id="PTHR23151:SF83">
    <property type="entry name" value="DIHYDROLIPOYLLYSINE-RESIDUE ACETYLTRANSFERASE COMPONENT 4 OF PYRUVATE DEHYDROGENASE COMPLEX, CHLOROPLASTIC"/>
    <property type="match status" value="1"/>
</dbReference>
<dbReference type="InterPro" id="IPR003016">
    <property type="entry name" value="2-oxoA_DH_lipoyl-BS"/>
</dbReference>
<dbReference type="InterPro" id="IPR000089">
    <property type="entry name" value="Biotin_lipoyl"/>
</dbReference>
<dbReference type="PANTHER" id="PTHR23151">
    <property type="entry name" value="DIHYDROLIPOAMIDE ACETYL/SUCCINYL-TRANSFERASE-RELATED"/>
    <property type="match status" value="1"/>
</dbReference>
<dbReference type="Gene3D" id="3.30.559.10">
    <property type="entry name" value="Chloramphenicol acetyltransferase-like domain"/>
    <property type="match status" value="1"/>
</dbReference>
<reference evidence="8" key="1">
    <citation type="journal article" date="2022" name="Cell">
        <title>Repeat-based holocentromeres influence genome architecture and karyotype evolution.</title>
        <authorList>
            <person name="Hofstatter P.G."/>
            <person name="Thangavel G."/>
            <person name="Lux T."/>
            <person name="Neumann P."/>
            <person name="Vondrak T."/>
            <person name="Novak P."/>
            <person name="Zhang M."/>
            <person name="Costa L."/>
            <person name="Castellani M."/>
            <person name="Scott A."/>
            <person name="Toegelov H."/>
            <person name="Fuchs J."/>
            <person name="Mata-Sucre Y."/>
            <person name="Dias Y."/>
            <person name="Vanzela A.L.L."/>
            <person name="Huettel B."/>
            <person name="Almeida C.C.S."/>
            <person name="Simkova H."/>
            <person name="Souza G."/>
            <person name="Pedrosa-Harand A."/>
            <person name="Macas J."/>
            <person name="Mayer K.F.X."/>
            <person name="Houben A."/>
            <person name="Marques A."/>
        </authorList>
    </citation>
    <scope>NUCLEOTIDE SEQUENCE</scope>
    <source>
        <strain evidence="8">RhyBre1mFocal</strain>
    </source>
</reference>
<dbReference type="PROSITE" id="PS00189">
    <property type="entry name" value="LIPOYL"/>
    <property type="match status" value="1"/>
</dbReference>
<dbReference type="GO" id="GO:0006086">
    <property type="term" value="P:pyruvate decarboxylation to acetyl-CoA"/>
    <property type="evidence" value="ECO:0007669"/>
    <property type="project" value="InterPro"/>
</dbReference>
<sequence length="469" mass="48397">MATSHIASSFTSSQLLPVRRLRAVPRLARVPAVQAKIREIFMPALSSTMTEGKIVSWLKSEGDWVTKGESVVVVESDKADMDVETFYDGILAAIAVAEGESAPVGAAIAFLAETEEEVPLAKAKADSSSSGGGSAAPPAAAPAAVETDGKAAAALAVAALATAVADGPRKTVATPHAKKLAKQHKVDINKVVGTGPYGRITPADIEAAAGIQPKKPAPAPVAQAAAAPATPARAATASASLPPPLPGSSVVPFTTMQGAVSKNMMESLSVPTFRVGYPIITDALDALYAKLKPKGVTMTVILAKAAAMALAQHPVVNASCKDGKSFSYNGSINIAVAVAMDGGLITPVLQDADKLDLYLLSEKWKELVKKARAKQLSPNEYSSGTFTLSNLGMFGVDRFDAILPPGQGAIMAVGASKPTVVADKDGFFSVKSKMLVNVTADHRIIYGADLAAFLETFAKIVQNPDSLTL</sequence>
<comment type="caution">
    <text evidence="8">The sequence shown here is derived from an EMBL/GenBank/DDBJ whole genome shotgun (WGS) entry which is preliminary data.</text>
</comment>
<dbReference type="OrthoDB" id="537444at2759"/>
<protein>
    <recommendedName>
        <fullName evidence="4">Dihydrolipoamide acetyltransferase component of pyruvate dehydrogenase complex</fullName>
        <ecNumber evidence="4">2.3.1.-</ecNumber>
    </recommendedName>
</protein>
<dbReference type="AlphaFoldDB" id="A0A9Q0CWI3"/>
<dbReference type="Proteomes" id="UP001151287">
    <property type="component" value="Unassembled WGS sequence"/>
</dbReference>
<evidence type="ECO:0000256" key="3">
    <source>
        <dbReference type="ARBA" id="ARBA00022946"/>
    </source>
</evidence>
<evidence type="ECO:0000256" key="1">
    <source>
        <dbReference type="ARBA" id="ARBA00007317"/>
    </source>
</evidence>
<evidence type="ECO:0000259" key="7">
    <source>
        <dbReference type="PROSITE" id="PS51826"/>
    </source>
</evidence>